<evidence type="ECO:0000313" key="8">
    <source>
        <dbReference type="EMBL" id="GJE95069.1"/>
    </source>
</evidence>
<keyword evidence="9" id="KW-1185">Reference proteome</keyword>
<evidence type="ECO:0000256" key="4">
    <source>
        <dbReference type="ARBA" id="ARBA00023136"/>
    </source>
</evidence>
<feature type="transmembrane region" description="Helical" evidence="6">
    <location>
        <begin position="286"/>
        <end position="310"/>
    </location>
</feature>
<evidence type="ECO:0000256" key="3">
    <source>
        <dbReference type="ARBA" id="ARBA00022989"/>
    </source>
</evidence>
<feature type="region of interest" description="Disordered" evidence="5">
    <location>
        <begin position="492"/>
        <end position="511"/>
    </location>
</feature>
<keyword evidence="4 6" id="KW-0472">Membrane</keyword>
<evidence type="ECO:0000256" key="2">
    <source>
        <dbReference type="ARBA" id="ARBA00022692"/>
    </source>
</evidence>
<comment type="subcellular location">
    <subcellularLocation>
        <location evidence="1">Membrane</location>
        <topology evidence="1">Multi-pass membrane protein</topology>
    </subcellularLocation>
</comment>
<feature type="transmembrane region" description="Helical" evidence="6">
    <location>
        <begin position="53"/>
        <end position="73"/>
    </location>
</feature>
<gene>
    <name evidence="8" type="ORF">PsYK624_112480</name>
</gene>
<feature type="transmembrane region" description="Helical" evidence="6">
    <location>
        <begin position="423"/>
        <end position="445"/>
    </location>
</feature>
<feature type="transmembrane region" description="Helical" evidence="6">
    <location>
        <begin position="395"/>
        <end position="416"/>
    </location>
</feature>
<evidence type="ECO:0000259" key="7">
    <source>
        <dbReference type="PROSITE" id="PS50850"/>
    </source>
</evidence>
<dbReference type="EMBL" id="BPQB01000045">
    <property type="protein sequence ID" value="GJE95069.1"/>
    <property type="molecule type" value="Genomic_DNA"/>
</dbReference>
<feature type="region of interest" description="Disordered" evidence="5">
    <location>
        <begin position="1"/>
        <end position="31"/>
    </location>
</feature>
<dbReference type="Pfam" id="PF07690">
    <property type="entry name" value="MFS_1"/>
    <property type="match status" value="1"/>
</dbReference>
<dbReference type="OrthoDB" id="3561359at2759"/>
<dbReference type="PROSITE" id="PS50850">
    <property type="entry name" value="MFS"/>
    <property type="match status" value="1"/>
</dbReference>
<dbReference type="InterPro" id="IPR036259">
    <property type="entry name" value="MFS_trans_sf"/>
</dbReference>
<feature type="compositionally biased region" description="Basic and acidic residues" evidence="5">
    <location>
        <begin position="1"/>
        <end position="11"/>
    </location>
</feature>
<dbReference type="CDD" id="cd17323">
    <property type="entry name" value="MFS_Tpo1_MDR_like"/>
    <property type="match status" value="1"/>
</dbReference>
<feature type="transmembrane region" description="Helical" evidence="6">
    <location>
        <begin position="93"/>
        <end position="113"/>
    </location>
</feature>
<dbReference type="PANTHER" id="PTHR23502:SF7">
    <property type="entry name" value="DRUG_PROTON ANTIPORTER YHK8-RELATED"/>
    <property type="match status" value="1"/>
</dbReference>
<comment type="caution">
    <text evidence="8">The sequence shown here is derived from an EMBL/GenBank/DDBJ whole genome shotgun (WGS) entry which is preliminary data.</text>
</comment>
<feature type="transmembrane region" description="Helical" evidence="6">
    <location>
        <begin position="150"/>
        <end position="171"/>
    </location>
</feature>
<keyword evidence="3 6" id="KW-1133">Transmembrane helix</keyword>
<feature type="transmembrane region" description="Helical" evidence="6">
    <location>
        <begin position="120"/>
        <end position="138"/>
    </location>
</feature>
<dbReference type="GO" id="GO:0022857">
    <property type="term" value="F:transmembrane transporter activity"/>
    <property type="evidence" value="ECO:0007669"/>
    <property type="project" value="InterPro"/>
</dbReference>
<evidence type="ECO:0000256" key="6">
    <source>
        <dbReference type="SAM" id="Phobius"/>
    </source>
</evidence>
<feature type="transmembrane region" description="Helical" evidence="6">
    <location>
        <begin position="362"/>
        <end position="383"/>
    </location>
</feature>
<keyword evidence="2 6" id="KW-0812">Transmembrane</keyword>
<dbReference type="SUPFAM" id="SSF103473">
    <property type="entry name" value="MFS general substrate transporter"/>
    <property type="match status" value="1"/>
</dbReference>
<name>A0A9P3GIW1_9APHY</name>
<protein>
    <submittedName>
        <fullName evidence="8">MFS general substrate transporter</fullName>
    </submittedName>
</protein>
<reference evidence="8 9" key="1">
    <citation type="submission" date="2021-08" db="EMBL/GenBank/DDBJ databases">
        <title>Draft Genome Sequence of Phanerochaete sordida strain YK-624.</title>
        <authorList>
            <person name="Mori T."/>
            <person name="Dohra H."/>
            <person name="Suzuki T."/>
            <person name="Kawagishi H."/>
            <person name="Hirai H."/>
        </authorList>
    </citation>
    <scope>NUCLEOTIDE SEQUENCE [LARGE SCALE GENOMIC DNA]</scope>
    <source>
        <strain evidence="8 9">YK-624</strain>
    </source>
</reference>
<dbReference type="InterPro" id="IPR020846">
    <property type="entry name" value="MFS_dom"/>
</dbReference>
<dbReference type="PANTHER" id="PTHR23502">
    <property type="entry name" value="MAJOR FACILITATOR SUPERFAMILY"/>
    <property type="match status" value="1"/>
</dbReference>
<feature type="transmembrane region" description="Helical" evidence="6">
    <location>
        <begin position="457"/>
        <end position="476"/>
    </location>
</feature>
<proteinExistence type="predicted"/>
<organism evidence="8 9">
    <name type="scientific">Phanerochaete sordida</name>
    <dbReference type="NCBI Taxonomy" id="48140"/>
    <lineage>
        <taxon>Eukaryota</taxon>
        <taxon>Fungi</taxon>
        <taxon>Dikarya</taxon>
        <taxon>Basidiomycota</taxon>
        <taxon>Agaricomycotina</taxon>
        <taxon>Agaricomycetes</taxon>
        <taxon>Polyporales</taxon>
        <taxon>Phanerochaetaceae</taxon>
        <taxon>Phanerochaete</taxon>
    </lineage>
</organism>
<feature type="domain" description="Major facilitator superfamily (MFS) profile" evidence="7">
    <location>
        <begin position="54"/>
        <end position="511"/>
    </location>
</feature>
<dbReference type="AlphaFoldDB" id="A0A9P3GIW1"/>
<evidence type="ECO:0000313" key="9">
    <source>
        <dbReference type="Proteomes" id="UP000703269"/>
    </source>
</evidence>
<dbReference type="InterPro" id="IPR011701">
    <property type="entry name" value="MFS"/>
</dbReference>
<feature type="transmembrane region" description="Helical" evidence="6">
    <location>
        <begin position="183"/>
        <end position="205"/>
    </location>
</feature>
<dbReference type="GO" id="GO:0005886">
    <property type="term" value="C:plasma membrane"/>
    <property type="evidence" value="ECO:0007669"/>
    <property type="project" value="TreeGrafter"/>
</dbReference>
<feature type="transmembrane region" description="Helical" evidence="6">
    <location>
        <begin position="322"/>
        <end position="342"/>
    </location>
</feature>
<evidence type="ECO:0000256" key="1">
    <source>
        <dbReference type="ARBA" id="ARBA00004141"/>
    </source>
</evidence>
<dbReference type="Proteomes" id="UP000703269">
    <property type="component" value="Unassembled WGS sequence"/>
</dbReference>
<accession>A0A9P3GIW1</accession>
<dbReference type="FunFam" id="1.20.1250.20:FF:000082">
    <property type="entry name" value="MFS multidrug transporter, putative"/>
    <property type="match status" value="1"/>
</dbReference>
<sequence length="511" mass="55080">MDRDAEKEARSSADASASALTPTTSSGAPSDPYEVTLELADDPAYAYPLWRRWLACIIVNAGAVCVTGASAMAATAEIGVAQTFHVSTEVSTLAVTLFVVGLGTGPILTGPVAEVVGQQALYLTSFFLMFCFTWPVAFSHSIAVHMVFRFLQGFCGSAFLSIGGATVNSLFTNETVAVPMAAYTIATFVGPVLTPVFSGFIYEYAGWRWLYYVLIAWTFGELVALLAVPETVVSVILRRKAQKLRKATGDERYYAAVERQSSSILQALGQACKDIFALMLFDRMALLLDIWLSLILGIVYLTLQAFPIIFGGKHGFTPAQVGLSFLGVFVGLGVALASMAYWKRFRARVAAAHGGNPPPEVWLAMGKVGGVLIPISLYCLAFTTYRSVHWSGPIIAALPFGTGICFVYISVFTYFVTAYRPMAAAALSGCAVMRTSFAAAFPLFANQMYARMGTVGATAFLAGVMTLMAPLPFVFAKIGGRLRERSPYATHCAREEQNTQEKHAQEKQAHA</sequence>
<dbReference type="Gene3D" id="1.20.1250.20">
    <property type="entry name" value="MFS general substrate transporter like domains"/>
    <property type="match status" value="1"/>
</dbReference>
<evidence type="ECO:0000256" key="5">
    <source>
        <dbReference type="SAM" id="MobiDB-lite"/>
    </source>
</evidence>
<feature type="transmembrane region" description="Helical" evidence="6">
    <location>
        <begin position="211"/>
        <end position="237"/>
    </location>
</feature>
<feature type="compositionally biased region" description="Low complexity" evidence="5">
    <location>
        <begin position="12"/>
        <end position="30"/>
    </location>
</feature>